<evidence type="ECO:0000256" key="10">
    <source>
        <dbReference type="SAM" id="Phobius"/>
    </source>
</evidence>
<dbReference type="InterPro" id="IPR013657">
    <property type="entry name" value="SCL35B1-4/HUT1"/>
</dbReference>
<keyword evidence="12" id="KW-1185">Reference proteome</keyword>
<evidence type="ECO:0000256" key="8">
    <source>
        <dbReference type="ARBA" id="ARBA00023136"/>
    </source>
</evidence>
<keyword evidence="3" id="KW-0813">Transport</keyword>
<dbReference type="RefSeq" id="XP_037142458.1">
    <property type="nucleotide sequence ID" value="XM_037286563.1"/>
</dbReference>
<dbReference type="SUPFAM" id="SSF103481">
    <property type="entry name" value="Multidrug resistance efflux transporter EmrE"/>
    <property type="match status" value="1"/>
</dbReference>
<dbReference type="Pfam" id="PF08449">
    <property type="entry name" value="UAA"/>
    <property type="match status" value="1"/>
</dbReference>
<feature type="transmembrane region" description="Helical" evidence="10">
    <location>
        <begin position="140"/>
        <end position="157"/>
    </location>
</feature>
<evidence type="ECO:0000256" key="4">
    <source>
        <dbReference type="ARBA" id="ARBA00022597"/>
    </source>
</evidence>
<evidence type="ECO:0000313" key="11">
    <source>
        <dbReference type="EMBL" id="QLG70730.1"/>
    </source>
</evidence>
<organism evidence="11 12">
    <name type="scientific">Zygotorulaspora mrakii</name>
    <name type="common">Zygosaccharomyces mrakii</name>
    <dbReference type="NCBI Taxonomy" id="42260"/>
    <lineage>
        <taxon>Eukaryota</taxon>
        <taxon>Fungi</taxon>
        <taxon>Dikarya</taxon>
        <taxon>Ascomycota</taxon>
        <taxon>Saccharomycotina</taxon>
        <taxon>Saccharomycetes</taxon>
        <taxon>Saccharomycetales</taxon>
        <taxon>Saccharomycetaceae</taxon>
        <taxon>Zygotorulaspora</taxon>
    </lineage>
</organism>
<keyword evidence="8 10" id="KW-0472">Membrane</keyword>
<feature type="transmembrane region" description="Helical" evidence="10">
    <location>
        <begin position="309"/>
        <end position="327"/>
    </location>
</feature>
<dbReference type="AlphaFoldDB" id="A0A7H9AWE8"/>
<evidence type="ECO:0000256" key="9">
    <source>
        <dbReference type="ARBA" id="ARBA00041103"/>
    </source>
</evidence>
<evidence type="ECO:0000256" key="1">
    <source>
        <dbReference type="ARBA" id="ARBA00004477"/>
    </source>
</evidence>
<gene>
    <name evidence="11" type="ORF">HG535_0A06720</name>
</gene>
<feature type="transmembrane region" description="Helical" evidence="10">
    <location>
        <begin position="253"/>
        <end position="275"/>
    </location>
</feature>
<keyword evidence="5 10" id="KW-0812">Transmembrane</keyword>
<evidence type="ECO:0000256" key="5">
    <source>
        <dbReference type="ARBA" id="ARBA00022692"/>
    </source>
</evidence>
<comment type="similarity">
    <text evidence="2">Belongs to the nucleotide-sugar transporter family. SLC35B subfamily.</text>
</comment>
<dbReference type="GO" id="GO:0005789">
    <property type="term" value="C:endoplasmic reticulum membrane"/>
    <property type="evidence" value="ECO:0007669"/>
    <property type="project" value="UniProtKB-SubCell"/>
</dbReference>
<feature type="transmembrane region" description="Helical" evidence="10">
    <location>
        <begin position="7"/>
        <end position="27"/>
    </location>
</feature>
<dbReference type="Proteomes" id="UP000509704">
    <property type="component" value="Chromosome 1"/>
</dbReference>
<comment type="subcellular location">
    <subcellularLocation>
        <location evidence="1">Endoplasmic reticulum membrane</location>
        <topology evidence="1">Multi-pass membrane protein</topology>
    </subcellularLocation>
</comment>
<evidence type="ECO:0000256" key="3">
    <source>
        <dbReference type="ARBA" id="ARBA00022448"/>
    </source>
</evidence>
<reference evidence="11 12" key="1">
    <citation type="submission" date="2020-07" db="EMBL/GenBank/DDBJ databases">
        <title>The yeast mating-type switching endonuclease HO is a domesticated member of an unorthodox homing genetic element family.</title>
        <authorList>
            <person name="Coughlan A.Y."/>
            <person name="Lombardi L."/>
            <person name="Braun-Galleani S."/>
            <person name="Martos A.R."/>
            <person name="Galeote V."/>
            <person name="Bigey F."/>
            <person name="Dequin S."/>
            <person name="Byrne K.P."/>
            <person name="Wolfe K.H."/>
        </authorList>
    </citation>
    <scope>NUCLEOTIDE SEQUENCE [LARGE SCALE GENOMIC DNA]</scope>
    <source>
        <strain evidence="11 12">NRRL Y-6702</strain>
    </source>
</reference>
<protein>
    <recommendedName>
        <fullName evidence="9">UDP-galactose transporter homolog 1</fullName>
    </recommendedName>
</protein>
<keyword evidence="4" id="KW-0762">Sugar transport</keyword>
<dbReference type="GO" id="GO:0005460">
    <property type="term" value="F:UDP-glucose transmembrane transporter activity"/>
    <property type="evidence" value="ECO:0007669"/>
    <property type="project" value="TreeGrafter"/>
</dbReference>
<feature type="transmembrane region" description="Helical" evidence="10">
    <location>
        <begin position="211"/>
        <end position="233"/>
    </location>
</feature>
<dbReference type="KEGG" id="zmk:HG535_0A06720"/>
<evidence type="ECO:0000256" key="6">
    <source>
        <dbReference type="ARBA" id="ARBA00022824"/>
    </source>
</evidence>
<accession>A0A7H9AWE8</accession>
<name>A0A7H9AWE8_ZYGMR</name>
<dbReference type="PROSITE" id="PS51257">
    <property type="entry name" value="PROKAR_LIPOPROTEIN"/>
    <property type="match status" value="1"/>
</dbReference>
<proteinExistence type="inferred from homology"/>
<dbReference type="EMBL" id="CP058604">
    <property type="protein sequence ID" value="QLG70730.1"/>
    <property type="molecule type" value="Genomic_DNA"/>
</dbReference>
<feature type="transmembrane region" description="Helical" evidence="10">
    <location>
        <begin position="47"/>
        <end position="65"/>
    </location>
</feature>
<evidence type="ECO:0000256" key="7">
    <source>
        <dbReference type="ARBA" id="ARBA00022989"/>
    </source>
</evidence>
<dbReference type="PANTHER" id="PTHR10778">
    <property type="entry name" value="SOLUTE CARRIER FAMILY 35 MEMBER B"/>
    <property type="match status" value="1"/>
</dbReference>
<sequence>MPQKQGIFTLLFCVLGVYACFLTWALVQEPLSTRVWPESNQKFQAPSVIAIAQASVAMLVGGVYLKWRKLGYKPFDFIFDHGKELALISFTQSTSTPLASYSLHHVEYLTYMLAKSCKMIPILLVHLLLYRTSIPRKMKVLALVVSMGVVVFTVGGWKPKSIESGSGDRHGTKGYVLLLLSLFLDGMTNATQDNLLKSNKPKVNKSSKKKITGAHLMFALNMFIIIWNALYLKVLDRQQWEKAKVLLRKDPEILNYLFTYACCGAIGQCFIFYTLEKYGSLVLVMITVTRKMMSMILSIAVFGKRVNPIQWAGIIIVFGGITFEAIGKMKTKRLPSKSKLH</sequence>
<dbReference type="GeneID" id="59234366"/>
<dbReference type="OrthoDB" id="1601at2759"/>
<dbReference type="InterPro" id="IPR037185">
    <property type="entry name" value="EmrE-like"/>
</dbReference>
<dbReference type="GO" id="GO:0005459">
    <property type="term" value="F:UDP-galactose transmembrane transporter activity"/>
    <property type="evidence" value="ECO:0007669"/>
    <property type="project" value="TreeGrafter"/>
</dbReference>
<evidence type="ECO:0000313" key="12">
    <source>
        <dbReference type="Proteomes" id="UP000509704"/>
    </source>
</evidence>
<dbReference type="GO" id="GO:0000139">
    <property type="term" value="C:Golgi membrane"/>
    <property type="evidence" value="ECO:0007669"/>
    <property type="project" value="TreeGrafter"/>
</dbReference>
<keyword evidence="6" id="KW-0256">Endoplasmic reticulum</keyword>
<keyword evidence="7 10" id="KW-1133">Transmembrane helix</keyword>
<dbReference type="PANTHER" id="PTHR10778:SF10">
    <property type="entry name" value="SOLUTE CARRIER FAMILY 35 MEMBER B1"/>
    <property type="match status" value="1"/>
</dbReference>
<evidence type="ECO:0000256" key="2">
    <source>
        <dbReference type="ARBA" id="ARBA00010694"/>
    </source>
</evidence>